<dbReference type="Pfam" id="PF00155">
    <property type="entry name" value="Aminotran_1_2"/>
    <property type="match status" value="1"/>
</dbReference>
<gene>
    <name evidence="8" type="ORF">PSI9734_00314</name>
</gene>
<accession>A0A6S6WTC1</accession>
<comment type="cofactor">
    <cofactor evidence="1 6">
        <name>pyridoxal 5'-phosphate</name>
        <dbReference type="ChEBI" id="CHEBI:597326"/>
    </cofactor>
</comment>
<protein>
    <recommendedName>
        <fullName evidence="6">Aminotransferase</fullName>
        <ecNumber evidence="6">2.6.1.-</ecNumber>
    </recommendedName>
</protein>
<evidence type="ECO:0000259" key="7">
    <source>
        <dbReference type="Pfam" id="PF00155"/>
    </source>
</evidence>
<dbReference type="EMBL" id="CADCXY010000001">
    <property type="protein sequence ID" value="CAB0149739.1"/>
    <property type="molecule type" value="Genomic_DNA"/>
</dbReference>
<dbReference type="GO" id="GO:0006520">
    <property type="term" value="P:amino acid metabolic process"/>
    <property type="evidence" value="ECO:0007669"/>
    <property type="project" value="InterPro"/>
</dbReference>
<dbReference type="InterPro" id="IPR004839">
    <property type="entry name" value="Aminotransferase_I/II_large"/>
</dbReference>
<keyword evidence="4 6" id="KW-0808">Transferase</keyword>
<evidence type="ECO:0000256" key="2">
    <source>
        <dbReference type="ARBA" id="ARBA00007441"/>
    </source>
</evidence>
<dbReference type="GO" id="GO:0030170">
    <property type="term" value="F:pyridoxal phosphate binding"/>
    <property type="evidence" value="ECO:0007669"/>
    <property type="project" value="InterPro"/>
</dbReference>
<keyword evidence="9" id="KW-1185">Reference proteome</keyword>
<dbReference type="InterPro" id="IPR015421">
    <property type="entry name" value="PyrdxlP-dep_Trfase_major"/>
</dbReference>
<name>A0A6S6WTC1_9GAMM</name>
<dbReference type="PANTHER" id="PTHR46383">
    <property type="entry name" value="ASPARTATE AMINOTRANSFERASE"/>
    <property type="match status" value="1"/>
</dbReference>
<dbReference type="PROSITE" id="PS00105">
    <property type="entry name" value="AA_TRANSFER_CLASS_1"/>
    <property type="match status" value="1"/>
</dbReference>
<dbReference type="PANTHER" id="PTHR46383:SF1">
    <property type="entry name" value="ASPARTATE AMINOTRANSFERASE"/>
    <property type="match status" value="1"/>
</dbReference>
<dbReference type="InterPro" id="IPR050596">
    <property type="entry name" value="AspAT/PAT-like"/>
</dbReference>
<evidence type="ECO:0000256" key="5">
    <source>
        <dbReference type="ARBA" id="ARBA00022898"/>
    </source>
</evidence>
<keyword evidence="3 6" id="KW-0032">Aminotransferase</keyword>
<dbReference type="InterPro" id="IPR015422">
    <property type="entry name" value="PyrdxlP-dep_Trfase_small"/>
</dbReference>
<dbReference type="InterPro" id="IPR015424">
    <property type="entry name" value="PyrdxlP-dep_Trfase"/>
</dbReference>
<evidence type="ECO:0000256" key="1">
    <source>
        <dbReference type="ARBA" id="ARBA00001933"/>
    </source>
</evidence>
<dbReference type="Gene3D" id="3.90.1150.10">
    <property type="entry name" value="Aspartate Aminotransferase, domain 1"/>
    <property type="match status" value="1"/>
</dbReference>
<dbReference type="EC" id="2.6.1.-" evidence="6"/>
<sequence length="415" mass="45321">MDKNSRSLYSEALYFDPQESAVNYPLSDRINAIQPSPTLAVSQKAAELKAAGHDVIGLGVGEPDFDTPEFIKTAAKAAIDAGHTKYTAVDGIVELKQAVIDKFQRDNQLHYELPEILISAGGKHSIFNLLSAWLNPGDEVLIPAPYWVSYPDMAKLVGAEPKFIQAGIEQRYKITPEQLAAAITPKTRLLFLNSPSNPTGTAYTKEELAALADVLREHPQILIASDDMYEHILWADFDFANIAMAAPDLRDRIVLLSGVSKAYAMTGWRIGYAAGPKPLIAAMKKMQSQSTSNPASISQYAALAALNGDQSCIKHMISEFKQRHDYLVEALNQIPGVRCIEGDGTFYTFANIEQMMATKGLQSDVEWCEALLKNNKVALVPGSAFGAPGHCRLSFATDLATLKEAVKRISDFANN</sequence>
<dbReference type="Proteomes" id="UP000481517">
    <property type="component" value="Unassembled WGS sequence"/>
</dbReference>
<dbReference type="GO" id="GO:0008483">
    <property type="term" value="F:transaminase activity"/>
    <property type="evidence" value="ECO:0007669"/>
    <property type="project" value="UniProtKB-KW"/>
</dbReference>
<reference evidence="8 9" key="1">
    <citation type="submission" date="2020-02" db="EMBL/GenBank/DDBJ databases">
        <authorList>
            <person name="Rodrigo-Torres L."/>
            <person name="Arahal R. D."/>
            <person name="Lucena T."/>
        </authorList>
    </citation>
    <scope>NUCLEOTIDE SEQUENCE [LARGE SCALE GENOMIC DNA]</scope>
    <source>
        <strain evidence="8 9">CECT 9734</strain>
    </source>
</reference>
<keyword evidence="5" id="KW-0663">Pyridoxal phosphate</keyword>
<comment type="similarity">
    <text evidence="2 6">Belongs to the class-I pyridoxal-phosphate-dependent aminotransferase family.</text>
</comment>
<dbReference type="InterPro" id="IPR004838">
    <property type="entry name" value="NHTrfase_class1_PyrdxlP-BS"/>
</dbReference>
<dbReference type="AlphaFoldDB" id="A0A6S6WTC1"/>
<proteinExistence type="inferred from homology"/>
<dbReference type="Gene3D" id="3.40.640.10">
    <property type="entry name" value="Type I PLP-dependent aspartate aminotransferase-like (Major domain)"/>
    <property type="match status" value="1"/>
</dbReference>
<dbReference type="CDD" id="cd00609">
    <property type="entry name" value="AAT_like"/>
    <property type="match status" value="1"/>
</dbReference>
<feature type="domain" description="Aminotransferase class I/classII large" evidence="7">
    <location>
        <begin position="54"/>
        <end position="409"/>
    </location>
</feature>
<dbReference type="FunFam" id="3.40.640.10:FF:000033">
    <property type="entry name" value="Aspartate aminotransferase"/>
    <property type="match status" value="1"/>
</dbReference>
<dbReference type="SUPFAM" id="SSF53383">
    <property type="entry name" value="PLP-dependent transferases"/>
    <property type="match status" value="1"/>
</dbReference>
<evidence type="ECO:0000313" key="9">
    <source>
        <dbReference type="Proteomes" id="UP000481517"/>
    </source>
</evidence>
<evidence type="ECO:0000256" key="4">
    <source>
        <dbReference type="ARBA" id="ARBA00022679"/>
    </source>
</evidence>
<evidence type="ECO:0000256" key="3">
    <source>
        <dbReference type="ARBA" id="ARBA00022576"/>
    </source>
</evidence>
<evidence type="ECO:0000256" key="6">
    <source>
        <dbReference type="RuleBase" id="RU000481"/>
    </source>
</evidence>
<organism evidence="8 9">
    <name type="scientific">Pseudidiomarina piscicola</name>
    <dbReference type="NCBI Taxonomy" id="2614830"/>
    <lineage>
        <taxon>Bacteria</taxon>
        <taxon>Pseudomonadati</taxon>
        <taxon>Pseudomonadota</taxon>
        <taxon>Gammaproteobacteria</taxon>
        <taxon>Alteromonadales</taxon>
        <taxon>Idiomarinaceae</taxon>
        <taxon>Pseudidiomarina</taxon>
    </lineage>
</organism>
<evidence type="ECO:0000313" key="8">
    <source>
        <dbReference type="EMBL" id="CAB0149739.1"/>
    </source>
</evidence>